<evidence type="ECO:0000313" key="2">
    <source>
        <dbReference type="EMBL" id="RXH80166.1"/>
    </source>
</evidence>
<organism evidence="2 3">
    <name type="scientific">Malus domestica</name>
    <name type="common">Apple</name>
    <name type="synonym">Pyrus malus</name>
    <dbReference type="NCBI Taxonomy" id="3750"/>
    <lineage>
        <taxon>Eukaryota</taxon>
        <taxon>Viridiplantae</taxon>
        <taxon>Streptophyta</taxon>
        <taxon>Embryophyta</taxon>
        <taxon>Tracheophyta</taxon>
        <taxon>Spermatophyta</taxon>
        <taxon>Magnoliopsida</taxon>
        <taxon>eudicotyledons</taxon>
        <taxon>Gunneridae</taxon>
        <taxon>Pentapetalae</taxon>
        <taxon>rosids</taxon>
        <taxon>fabids</taxon>
        <taxon>Rosales</taxon>
        <taxon>Rosaceae</taxon>
        <taxon>Amygdaloideae</taxon>
        <taxon>Maleae</taxon>
        <taxon>Malus</taxon>
    </lineage>
</organism>
<keyword evidence="3" id="KW-1185">Reference proteome</keyword>
<comment type="caution">
    <text evidence="2">The sequence shown here is derived from an EMBL/GenBank/DDBJ whole genome shotgun (WGS) entry which is preliminary data.</text>
</comment>
<protein>
    <recommendedName>
        <fullName evidence="4">Purple acid phosphatase Fn3-like domain-containing protein</fullName>
    </recommendedName>
</protein>
<name>A0A498I9P5_MALDO</name>
<dbReference type="AlphaFoldDB" id="A0A498I9P5"/>
<dbReference type="EMBL" id="RDQH01000339">
    <property type="protein sequence ID" value="RXH80166.1"/>
    <property type="molecule type" value="Genomic_DNA"/>
</dbReference>
<gene>
    <name evidence="2" type="ORF">DVH24_041313</name>
</gene>
<accession>A0A498I9P5</accession>
<dbReference type="Proteomes" id="UP000290289">
    <property type="component" value="Chromosome 13"/>
</dbReference>
<evidence type="ECO:0000313" key="3">
    <source>
        <dbReference type="Proteomes" id="UP000290289"/>
    </source>
</evidence>
<evidence type="ECO:0000256" key="1">
    <source>
        <dbReference type="SAM" id="MobiDB-lite"/>
    </source>
</evidence>
<evidence type="ECO:0008006" key="4">
    <source>
        <dbReference type="Google" id="ProtNLM"/>
    </source>
</evidence>
<feature type="region of interest" description="Disordered" evidence="1">
    <location>
        <begin position="152"/>
        <end position="174"/>
    </location>
</feature>
<feature type="compositionally biased region" description="Low complexity" evidence="1">
    <location>
        <begin position="99"/>
        <end position="114"/>
    </location>
</feature>
<proteinExistence type="predicted"/>
<sequence>MEPCLYTFFPLTHQTILLSLSPTSLSKSNDSVLIQWSDIDSPSRLNWLGIYSPLSSHHDNFIDYKFLSSAPHGNLGRAPFPSLWSISDSTTPSGFSAGTSPRSTPTTSTRTITPSPAPPTCSPPQMTSLASNRVVFRIRSTSLTWTKMTRCGKKRATGETRVEEREVDNVINEK</sequence>
<feature type="compositionally biased region" description="Basic and acidic residues" evidence="1">
    <location>
        <begin position="156"/>
        <end position="174"/>
    </location>
</feature>
<reference evidence="2 3" key="1">
    <citation type="submission" date="2018-10" db="EMBL/GenBank/DDBJ databases">
        <title>A high-quality apple genome assembly.</title>
        <authorList>
            <person name="Hu J."/>
        </authorList>
    </citation>
    <scope>NUCLEOTIDE SEQUENCE [LARGE SCALE GENOMIC DNA]</scope>
    <source>
        <strain evidence="3">cv. HFTH1</strain>
        <tissue evidence="2">Young leaf</tissue>
    </source>
</reference>
<feature type="region of interest" description="Disordered" evidence="1">
    <location>
        <begin position="91"/>
        <end position="127"/>
    </location>
</feature>